<dbReference type="CDD" id="cd21115">
    <property type="entry name" value="legumain_C"/>
    <property type="match status" value="1"/>
</dbReference>
<dbReference type="EMBL" id="KL597147">
    <property type="protein sequence ID" value="KER19733.1"/>
    <property type="molecule type" value="Genomic_DNA"/>
</dbReference>
<reference evidence="3 4" key="1">
    <citation type="submission" date="2013-11" db="EMBL/GenBank/DDBJ databases">
        <title>Opisthorchis viverrini - life in the bile duct.</title>
        <authorList>
            <person name="Young N.D."/>
            <person name="Nagarajan N."/>
            <person name="Lin S.J."/>
            <person name="Korhonen P.K."/>
            <person name="Jex A.R."/>
            <person name="Hall R.S."/>
            <person name="Safavi-Hemami H."/>
            <person name="Kaewkong W."/>
            <person name="Bertrand D."/>
            <person name="Gao S."/>
            <person name="Seet Q."/>
            <person name="Wongkham S."/>
            <person name="Teh B.T."/>
            <person name="Wongkham C."/>
            <person name="Intapan P.M."/>
            <person name="Maleewong W."/>
            <person name="Yang X."/>
            <person name="Hu M."/>
            <person name="Wang Z."/>
            <person name="Hofmann A."/>
            <person name="Sternberg P.W."/>
            <person name="Tan P."/>
            <person name="Wang J."/>
            <person name="Gasser R.B."/>
        </authorList>
    </citation>
    <scope>NUCLEOTIDE SEQUENCE [LARGE SCALE GENOMIC DNA]</scope>
</reference>
<dbReference type="Gene3D" id="1.10.132.130">
    <property type="match status" value="1"/>
</dbReference>
<gene>
    <name evidence="3" type="ORF">T265_11570</name>
</gene>
<dbReference type="GO" id="GO:0004197">
    <property type="term" value="F:cysteine-type endopeptidase activity"/>
    <property type="evidence" value="ECO:0007669"/>
    <property type="project" value="TreeGrafter"/>
</dbReference>
<dbReference type="GO" id="GO:0005773">
    <property type="term" value="C:vacuole"/>
    <property type="evidence" value="ECO:0007669"/>
    <property type="project" value="GOC"/>
</dbReference>
<proteinExistence type="inferred from homology"/>
<comment type="similarity">
    <text evidence="1">Belongs to the peptidase C13 family.</text>
</comment>
<dbReference type="PIRSF" id="PIRSF019663">
    <property type="entry name" value="Legumain"/>
    <property type="match status" value="1"/>
</dbReference>
<dbReference type="InterPro" id="IPR001096">
    <property type="entry name" value="Peptidase_C13"/>
</dbReference>
<dbReference type="Proteomes" id="UP000054324">
    <property type="component" value="Unassembled WGS sequence"/>
</dbReference>
<evidence type="ECO:0000256" key="1">
    <source>
        <dbReference type="ARBA" id="ARBA00009941"/>
    </source>
</evidence>
<evidence type="ECO:0000313" key="3">
    <source>
        <dbReference type="EMBL" id="KER19733.1"/>
    </source>
</evidence>
<dbReference type="GO" id="GO:0051603">
    <property type="term" value="P:proteolysis involved in protein catabolic process"/>
    <property type="evidence" value="ECO:0007669"/>
    <property type="project" value="TreeGrafter"/>
</dbReference>
<evidence type="ECO:0000313" key="4">
    <source>
        <dbReference type="Proteomes" id="UP000054324"/>
    </source>
</evidence>
<dbReference type="GO" id="GO:0006624">
    <property type="term" value="P:vacuolar protein processing"/>
    <property type="evidence" value="ECO:0007669"/>
    <property type="project" value="TreeGrafter"/>
</dbReference>
<sequence>MYSSSNPFKGKVFHDYEHEDVYMGVVIDYRGKVSPCSGNKELEANKKKVLKSGPDDNVFLFFSGHGGVSFLRLIAEDLHAVELNDILAHMHSKKKYNKMVLYVEACYSGSLFRNILPPNMGIYVITSAKEDEQSWSIFCTDKDIDTCLASEFAYAWTKDSEYHDMKRHTLDQQYEEAKKVTADSHVMKYGEMAMGSLLVGKFQGHYVLPMHRSDGTIPRNAVDRKPSCQAHLFPKSRRLMETATEGEHENAWRKLHRATQLSHIFKETLRDIVVDVTTHHKPTLKGLSKSDELMCFQAVFDQFRTHCFTIQKVPEVAQHTTRLMELCKAGYEAEILIDSVHNVCS</sequence>
<protein>
    <recommendedName>
        <fullName evidence="5">Peptidase C13 family protein</fullName>
    </recommendedName>
</protein>
<evidence type="ECO:0008006" key="5">
    <source>
        <dbReference type="Google" id="ProtNLM"/>
    </source>
</evidence>
<organism evidence="3 4">
    <name type="scientific">Opisthorchis viverrini</name>
    <name type="common">Southeast Asian liver fluke</name>
    <dbReference type="NCBI Taxonomy" id="6198"/>
    <lineage>
        <taxon>Eukaryota</taxon>
        <taxon>Metazoa</taxon>
        <taxon>Spiralia</taxon>
        <taxon>Lophotrochozoa</taxon>
        <taxon>Platyhelminthes</taxon>
        <taxon>Trematoda</taxon>
        <taxon>Digenea</taxon>
        <taxon>Opisthorchiida</taxon>
        <taxon>Opisthorchiata</taxon>
        <taxon>Opisthorchiidae</taxon>
        <taxon>Opisthorchis</taxon>
    </lineage>
</organism>
<dbReference type="PANTHER" id="PTHR12000:SF42">
    <property type="entry name" value="LEGUMAIN"/>
    <property type="match status" value="1"/>
</dbReference>
<feature type="active site" description="Nucleophile" evidence="2">
    <location>
        <position position="106"/>
    </location>
</feature>
<dbReference type="RefSeq" id="XP_009176518.1">
    <property type="nucleotide sequence ID" value="XM_009178254.1"/>
</dbReference>
<dbReference type="PRINTS" id="PR00776">
    <property type="entry name" value="HEMOGLOBNASE"/>
</dbReference>
<dbReference type="Gene3D" id="3.40.50.1460">
    <property type="match status" value="1"/>
</dbReference>
<dbReference type="MEROPS" id="C13.007"/>
<evidence type="ECO:0000256" key="2">
    <source>
        <dbReference type="PIRSR" id="PIRSR019663-1"/>
    </source>
</evidence>
<name>A0A074YYK7_OPIVI</name>
<dbReference type="GeneID" id="20325738"/>
<dbReference type="InterPro" id="IPR048501">
    <property type="entry name" value="Legum_prodom"/>
</dbReference>
<dbReference type="Pfam" id="PF01650">
    <property type="entry name" value="Peptidase_C13"/>
    <property type="match status" value="1"/>
</dbReference>
<dbReference type="OrthoDB" id="192611at2759"/>
<dbReference type="InterPro" id="IPR046427">
    <property type="entry name" value="Legumain_prodom_sf"/>
</dbReference>
<feature type="active site" evidence="2">
    <location>
        <position position="65"/>
    </location>
</feature>
<keyword evidence="4" id="KW-1185">Reference proteome</keyword>
<dbReference type="KEGG" id="ovi:T265_11570"/>
<dbReference type="CTD" id="20325738"/>
<dbReference type="PANTHER" id="PTHR12000">
    <property type="entry name" value="HEMOGLOBINASE FAMILY MEMBER"/>
    <property type="match status" value="1"/>
</dbReference>
<accession>A0A074YYK7</accession>
<dbReference type="AlphaFoldDB" id="A0A074YYK7"/>